<comment type="caution">
    <text evidence="2">The sequence shown here is derived from an EMBL/GenBank/DDBJ whole genome shotgun (WGS) entry which is preliminary data.</text>
</comment>
<feature type="domain" description="SMEK" evidence="1">
    <location>
        <begin position="3"/>
        <end position="104"/>
    </location>
</feature>
<dbReference type="InterPro" id="IPR047740">
    <property type="entry name" value="SMEK_dom"/>
</dbReference>
<evidence type="ECO:0000259" key="1">
    <source>
        <dbReference type="Pfam" id="PF21941"/>
    </source>
</evidence>
<protein>
    <submittedName>
        <fullName evidence="2">SMEK domain-containing protein</fullName>
    </submittedName>
</protein>
<reference evidence="3" key="1">
    <citation type="journal article" date="2019" name="Int. J. Syst. Evol. Microbiol.">
        <title>The Global Catalogue of Microorganisms (GCM) 10K type strain sequencing project: providing services to taxonomists for standard genome sequencing and annotation.</title>
        <authorList>
            <consortium name="The Broad Institute Genomics Platform"/>
            <consortium name="The Broad Institute Genome Sequencing Center for Infectious Disease"/>
            <person name="Wu L."/>
            <person name="Ma J."/>
        </authorList>
    </citation>
    <scope>NUCLEOTIDE SEQUENCE [LARGE SCALE GENOMIC DNA]</scope>
    <source>
        <strain evidence="3">CCM 8725</strain>
    </source>
</reference>
<name>A0ABW5F9S4_9BACL</name>
<keyword evidence="3" id="KW-1185">Reference proteome</keyword>
<dbReference type="RefSeq" id="WP_379313084.1">
    <property type="nucleotide sequence ID" value="NZ_JBHUKY010000031.1"/>
</dbReference>
<accession>A0ABW5F9S4</accession>
<dbReference type="Proteomes" id="UP001597448">
    <property type="component" value="Unassembled WGS sequence"/>
</dbReference>
<dbReference type="EMBL" id="JBHUKY010000031">
    <property type="protein sequence ID" value="MFD2411699.1"/>
    <property type="molecule type" value="Genomic_DNA"/>
</dbReference>
<dbReference type="Pfam" id="PF21941">
    <property type="entry name" value="SMEK_N"/>
    <property type="match status" value="1"/>
</dbReference>
<evidence type="ECO:0000313" key="3">
    <source>
        <dbReference type="Proteomes" id="UP001597448"/>
    </source>
</evidence>
<dbReference type="NCBIfam" id="NF033859">
    <property type="entry name" value="SMEK_N"/>
    <property type="match status" value="1"/>
</dbReference>
<evidence type="ECO:0000313" key="2">
    <source>
        <dbReference type="EMBL" id="MFD2411699.1"/>
    </source>
</evidence>
<proteinExistence type="predicted"/>
<sequence>MKGLSLLQYYVRFSSNKLGLHSINKLCEPFFAELFNRMYGFKLKTIEKKNYPAIDLKDKKNRYAVQITSNGSKAKLDRTVRAFEDNKMHDDYDTLLHFIIGEKRFNPPAKNPYPFKRGEHDGYFADVEEKNYQIIVQDINDLILAIDALDDDELSAARNYINGAINVYIDLIKKPLYNFVPGLVSPFNAESYLAYCKFEEINDKINELRALKQLADTLANLPKQTRLFLWHATQAVEKKTSYNGVEFNAATVSGRLELSSEEFFTEISRLEHADLIDKDAREGENRFVLQYYVNGEEMLKYLHKYCIAKNISFEDLIGKISFNLLN</sequence>
<organism evidence="2 3">
    <name type="scientific">Paenibacillus rhizoplanae</name>
    <dbReference type="NCBI Taxonomy" id="1917181"/>
    <lineage>
        <taxon>Bacteria</taxon>
        <taxon>Bacillati</taxon>
        <taxon>Bacillota</taxon>
        <taxon>Bacilli</taxon>
        <taxon>Bacillales</taxon>
        <taxon>Paenibacillaceae</taxon>
        <taxon>Paenibacillus</taxon>
    </lineage>
</organism>
<gene>
    <name evidence="2" type="ORF">ACFSX3_17560</name>
</gene>